<accession>A0A0C3INA9</accession>
<proteinExistence type="predicted"/>
<evidence type="ECO:0000256" key="1">
    <source>
        <dbReference type="SAM" id="MobiDB-lite"/>
    </source>
</evidence>
<dbReference type="InParanoid" id="A0A0C3INA9"/>
<protein>
    <submittedName>
        <fullName evidence="2">Uncharacterized protein</fullName>
    </submittedName>
</protein>
<feature type="region of interest" description="Disordered" evidence="1">
    <location>
        <begin position="1"/>
        <end position="27"/>
    </location>
</feature>
<dbReference type="EMBL" id="KN832015">
    <property type="protein sequence ID" value="KIN98437.1"/>
    <property type="molecule type" value="Genomic_DNA"/>
</dbReference>
<dbReference type="HOGENOM" id="CLU_2850684_0_0_1"/>
<gene>
    <name evidence="2" type="ORF">M404DRAFT_968106</name>
</gene>
<dbReference type="AlphaFoldDB" id="A0A0C3INA9"/>
<evidence type="ECO:0000313" key="2">
    <source>
        <dbReference type="EMBL" id="KIN98437.1"/>
    </source>
</evidence>
<reference evidence="2 3" key="1">
    <citation type="submission" date="2014-04" db="EMBL/GenBank/DDBJ databases">
        <authorList>
            <consortium name="DOE Joint Genome Institute"/>
            <person name="Kuo A."/>
            <person name="Kohler A."/>
            <person name="Costa M.D."/>
            <person name="Nagy L.G."/>
            <person name="Floudas D."/>
            <person name="Copeland A."/>
            <person name="Barry K.W."/>
            <person name="Cichocki N."/>
            <person name="Veneault-Fourrey C."/>
            <person name="LaButti K."/>
            <person name="Lindquist E.A."/>
            <person name="Lipzen A."/>
            <person name="Lundell T."/>
            <person name="Morin E."/>
            <person name="Murat C."/>
            <person name="Sun H."/>
            <person name="Tunlid A."/>
            <person name="Henrissat B."/>
            <person name="Grigoriev I.V."/>
            <person name="Hibbett D.S."/>
            <person name="Martin F."/>
            <person name="Nordberg H.P."/>
            <person name="Cantor M.N."/>
            <person name="Hua S.X."/>
        </authorList>
    </citation>
    <scope>NUCLEOTIDE SEQUENCE [LARGE SCALE GENOMIC DNA]</scope>
    <source>
        <strain evidence="2 3">Marx 270</strain>
    </source>
</reference>
<organism evidence="2 3">
    <name type="scientific">Pisolithus tinctorius Marx 270</name>
    <dbReference type="NCBI Taxonomy" id="870435"/>
    <lineage>
        <taxon>Eukaryota</taxon>
        <taxon>Fungi</taxon>
        <taxon>Dikarya</taxon>
        <taxon>Basidiomycota</taxon>
        <taxon>Agaricomycotina</taxon>
        <taxon>Agaricomycetes</taxon>
        <taxon>Agaricomycetidae</taxon>
        <taxon>Boletales</taxon>
        <taxon>Sclerodermatineae</taxon>
        <taxon>Pisolithaceae</taxon>
        <taxon>Pisolithus</taxon>
    </lineage>
</organism>
<reference evidence="3" key="2">
    <citation type="submission" date="2015-01" db="EMBL/GenBank/DDBJ databases">
        <title>Evolutionary Origins and Diversification of the Mycorrhizal Mutualists.</title>
        <authorList>
            <consortium name="DOE Joint Genome Institute"/>
            <consortium name="Mycorrhizal Genomics Consortium"/>
            <person name="Kohler A."/>
            <person name="Kuo A."/>
            <person name="Nagy L.G."/>
            <person name="Floudas D."/>
            <person name="Copeland A."/>
            <person name="Barry K.W."/>
            <person name="Cichocki N."/>
            <person name="Veneault-Fourrey C."/>
            <person name="LaButti K."/>
            <person name="Lindquist E.A."/>
            <person name="Lipzen A."/>
            <person name="Lundell T."/>
            <person name="Morin E."/>
            <person name="Murat C."/>
            <person name="Riley R."/>
            <person name="Ohm R."/>
            <person name="Sun H."/>
            <person name="Tunlid A."/>
            <person name="Henrissat B."/>
            <person name="Grigoriev I.V."/>
            <person name="Hibbett D.S."/>
            <person name="Martin F."/>
        </authorList>
    </citation>
    <scope>NUCLEOTIDE SEQUENCE [LARGE SCALE GENOMIC DNA]</scope>
    <source>
        <strain evidence="3">Marx 270</strain>
    </source>
</reference>
<sequence>MDSGSQTGLSESSLLSNMHLSSQQTSGPTLSVVVKEIGLVLPRKSLSSTQNWMKRVEVMLPSLPA</sequence>
<dbReference type="Proteomes" id="UP000054217">
    <property type="component" value="Unassembled WGS sequence"/>
</dbReference>
<name>A0A0C3INA9_PISTI</name>
<keyword evidence="3" id="KW-1185">Reference proteome</keyword>
<evidence type="ECO:0000313" key="3">
    <source>
        <dbReference type="Proteomes" id="UP000054217"/>
    </source>
</evidence>